<organism evidence="2 3">
    <name type="scientific">Pseudomonas batumici</name>
    <dbReference type="NCBI Taxonomy" id="226910"/>
    <lineage>
        <taxon>Bacteria</taxon>
        <taxon>Pseudomonadati</taxon>
        <taxon>Pseudomonadota</taxon>
        <taxon>Gammaproteobacteria</taxon>
        <taxon>Pseudomonadales</taxon>
        <taxon>Pseudomonadaceae</taxon>
        <taxon>Pseudomonas</taxon>
    </lineage>
</organism>
<comment type="caution">
    <text evidence="2">The sequence shown here is derived from an EMBL/GenBank/DDBJ whole genome shotgun (WGS) entry which is preliminary data.</text>
</comment>
<reference evidence="2 3" key="1">
    <citation type="submission" date="2015-01" db="EMBL/GenBank/DDBJ databases">
        <title>Complete genome of Pseudomonas batumici UCM B-321 producer of the batumin antibiotic with strong antistaphilococcal and potential anticancer activity.</title>
        <authorList>
            <person name="Klochko V.V."/>
            <person name="Zelena L.B."/>
            <person name="Elena K.A."/>
            <person name="Reva O.N."/>
        </authorList>
    </citation>
    <scope>NUCLEOTIDE SEQUENCE [LARGE SCALE GENOMIC DNA]</scope>
    <source>
        <strain evidence="2 3">UCM B-321</strain>
    </source>
</reference>
<dbReference type="RefSeq" id="WP_040063059.1">
    <property type="nucleotide sequence ID" value="NZ_JXDG01000003.1"/>
</dbReference>
<dbReference type="EMBL" id="JXDG01000003">
    <property type="protein sequence ID" value="KIH85778.1"/>
    <property type="molecule type" value="Genomic_DNA"/>
</dbReference>
<evidence type="ECO:0000313" key="3">
    <source>
        <dbReference type="Proteomes" id="UP000031535"/>
    </source>
</evidence>
<keyword evidence="3" id="KW-1185">Reference proteome</keyword>
<gene>
    <name evidence="2" type="ORF">UCMB321_0145</name>
</gene>
<feature type="compositionally biased region" description="Low complexity" evidence="1">
    <location>
        <begin position="134"/>
        <end position="148"/>
    </location>
</feature>
<proteinExistence type="predicted"/>
<dbReference type="Proteomes" id="UP000031535">
    <property type="component" value="Unassembled WGS sequence"/>
</dbReference>
<feature type="region of interest" description="Disordered" evidence="1">
    <location>
        <begin position="123"/>
        <end position="154"/>
    </location>
</feature>
<name>A0A0C2F411_9PSED</name>
<evidence type="ECO:0000256" key="1">
    <source>
        <dbReference type="SAM" id="MobiDB-lite"/>
    </source>
</evidence>
<accession>A0A0C2F411</accession>
<sequence length="323" mass="37054">MKFDKAYCVSLDEKLTIYDVRDLNFDETLEFDSGRESFQCPNDACRAAFDSSNRLTTYNASNPRFKRTPHFKNMPSTRHLADCPYLSPETAANGLDPDQPLEDIEGEQNFPVELLLTRRTYTRKTPTASSGHQPPSSAEPAPAPFDAPAAHEAKATPNRTSVFAHPVECFVSNHANKDLLKRMPLTIGDLTLNYNAFFKKVEYCQDRQGLIYWGKIKEIKDYRTSFSVVFDKPVWADKKRYSINVYLSKNLIENYRQRTVFLEEIKRVIDQAEDLYCFFYGVTPQLKQVPSKKDPEQTFSVFSCEIDNLDHFLIREAPGLDAP</sequence>
<dbReference type="STRING" id="226910.UCMB321_0145"/>
<dbReference type="OrthoDB" id="6962387at2"/>
<protein>
    <submittedName>
        <fullName evidence="2">Uncharacterized protein</fullName>
    </submittedName>
</protein>
<dbReference type="PATRIC" id="fig|226910.6.peg.146"/>
<dbReference type="AlphaFoldDB" id="A0A0C2F411"/>
<evidence type="ECO:0000313" key="2">
    <source>
        <dbReference type="EMBL" id="KIH85778.1"/>
    </source>
</evidence>